<dbReference type="Pfam" id="PF00753">
    <property type="entry name" value="Lactamase_B"/>
    <property type="match status" value="1"/>
</dbReference>
<dbReference type="SUPFAM" id="SSF55811">
    <property type="entry name" value="Nudix"/>
    <property type="match status" value="1"/>
</dbReference>
<dbReference type="Gene3D" id="3.60.15.10">
    <property type="entry name" value="Ribonuclease Z/Hydroxyacylglutathione hydrolase-like"/>
    <property type="match status" value="1"/>
</dbReference>
<sequence length="553" mass="59427">MNAPVTPRAAASLIVLRDAPRGMEVLMLRRADKPGDQNSGAAVFPGGLLDSGDADAYGLCDGLDDAEASRRLGLPANGLNYWIAAVRECFEEAGLLFASGADGQPIALDAQDADALMALRQDLHGNRCGMAELCQRLGVRIHLAPLTYHSHWMTPQGMPKVFDTRFFITTAPPAQTARHDAHETVELLWLTPAEALDAARGLKLVNVTRVTLQALARFSSAAAAIDAARAETHKPLIRPRLGLTPEGKRPVMPGAWAFAEIGRLDAEGRGDVSTELAPGVPVWLSPRILRVTAPNGSMMTGPGTNSYFLGTPGADDWALLDGGPDDAEHVRALIAAAPGRVTRLLATHTHKDHSPAIAALQAHFGAPRFGRVAAYPEWQDPSFQPEHVLSDGDRLQLGPDTTLRVIHTPGHASNHLCYLLEQEKLLFTGDHIMQGSTVVINPPDGDMAVYLASLRRLLDEDLEWLAPGHGFLIDEPHAAVRKLIAHRLQREAKVLDALRAIGPAGEEALRDAVYADTPKHLHGVALRSLRAHLLKLQGDGAATVEVGGVWRLS</sequence>
<keyword evidence="3" id="KW-1185">Reference proteome</keyword>
<dbReference type="PROSITE" id="PS51462">
    <property type="entry name" value="NUDIX"/>
    <property type="match status" value="1"/>
</dbReference>
<comment type="caution">
    <text evidence="2">The sequence shown here is derived from an EMBL/GenBank/DDBJ whole genome shotgun (WGS) entry which is preliminary data.</text>
</comment>
<dbReference type="InterPro" id="IPR036866">
    <property type="entry name" value="RibonucZ/Hydroxyglut_hydro"/>
</dbReference>
<gene>
    <name evidence="2" type="ORF">HLB44_04195</name>
</gene>
<protein>
    <submittedName>
        <fullName evidence="2">MBL fold metallo-hydrolase</fullName>
    </submittedName>
</protein>
<accession>A0ABX2EC85</accession>
<dbReference type="PANTHER" id="PTHR23131">
    <property type="entry name" value="ENDORIBONUCLEASE LACTB2"/>
    <property type="match status" value="1"/>
</dbReference>
<dbReference type="Gene3D" id="1.10.10.10">
    <property type="entry name" value="Winged helix-like DNA-binding domain superfamily/Winged helix DNA-binding domain"/>
    <property type="match status" value="1"/>
</dbReference>
<evidence type="ECO:0000313" key="2">
    <source>
        <dbReference type="EMBL" id="NRF66176.1"/>
    </source>
</evidence>
<dbReference type="Pfam" id="PF17778">
    <property type="entry name" value="WHD_BLACT"/>
    <property type="match status" value="1"/>
</dbReference>
<dbReference type="InterPro" id="IPR001279">
    <property type="entry name" value="Metallo-B-lactamas"/>
</dbReference>
<reference evidence="2 3" key="1">
    <citation type="submission" date="2020-05" db="EMBL/GenBank/DDBJ databases">
        <title>Aquincola sp. isolate from soil.</title>
        <authorList>
            <person name="Han J."/>
            <person name="Kim D.-U."/>
        </authorList>
    </citation>
    <scope>NUCLEOTIDE SEQUENCE [LARGE SCALE GENOMIC DNA]</scope>
    <source>
        <strain evidence="2 3">S2</strain>
    </source>
</reference>
<name>A0ABX2EC85_9BURK</name>
<dbReference type="CDD" id="cd16278">
    <property type="entry name" value="metallo-hydrolase-like_MBL-fold"/>
    <property type="match status" value="1"/>
</dbReference>
<proteinExistence type="predicted"/>
<dbReference type="RefSeq" id="WP_173120863.1">
    <property type="nucleotide sequence ID" value="NZ_JABRWJ010000001.1"/>
</dbReference>
<evidence type="ECO:0000259" key="1">
    <source>
        <dbReference type="PROSITE" id="PS51462"/>
    </source>
</evidence>
<dbReference type="InterPro" id="IPR041516">
    <property type="entry name" value="LACTB2_WH"/>
</dbReference>
<organism evidence="2 3">
    <name type="scientific">Pseudaquabacterium terrae</name>
    <dbReference type="NCBI Taxonomy" id="2732868"/>
    <lineage>
        <taxon>Bacteria</taxon>
        <taxon>Pseudomonadati</taxon>
        <taxon>Pseudomonadota</taxon>
        <taxon>Betaproteobacteria</taxon>
        <taxon>Burkholderiales</taxon>
        <taxon>Sphaerotilaceae</taxon>
        <taxon>Pseudaquabacterium</taxon>
    </lineage>
</organism>
<dbReference type="InterPro" id="IPR015797">
    <property type="entry name" value="NUDIX_hydrolase-like_dom_sf"/>
</dbReference>
<dbReference type="PANTHER" id="PTHR23131:SF0">
    <property type="entry name" value="ENDORIBONUCLEASE LACTB2"/>
    <property type="match status" value="1"/>
</dbReference>
<dbReference type="EMBL" id="JABRWJ010000001">
    <property type="protein sequence ID" value="NRF66176.1"/>
    <property type="molecule type" value="Genomic_DNA"/>
</dbReference>
<dbReference type="InterPro" id="IPR036388">
    <property type="entry name" value="WH-like_DNA-bd_sf"/>
</dbReference>
<dbReference type="InterPro" id="IPR050662">
    <property type="entry name" value="Sec-metab_biosynth-thioest"/>
</dbReference>
<dbReference type="Proteomes" id="UP000737171">
    <property type="component" value="Unassembled WGS sequence"/>
</dbReference>
<dbReference type="SMART" id="SM00849">
    <property type="entry name" value="Lactamase_B"/>
    <property type="match status" value="1"/>
</dbReference>
<evidence type="ECO:0000313" key="3">
    <source>
        <dbReference type="Proteomes" id="UP000737171"/>
    </source>
</evidence>
<feature type="domain" description="Nudix hydrolase" evidence="1">
    <location>
        <begin position="6"/>
        <end position="212"/>
    </location>
</feature>
<dbReference type="CDD" id="cd18870">
    <property type="entry name" value="NUDIX_AcylCoAdiphos_Nudt19"/>
    <property type="match status" value="1"/>
</dbReference>
<dbReference type="Gene3D" id="3.90.79.10">
    <property type="entry name" value="Nucleoside Triphosphate Pyrophosphohydrolase"/>
    <property type="match status" value="1"/>
</dbReference>
<dbReference type="SUPFAM" id="SSF56281">
    <property type="entry name" value="Metallo-hydrolase/oxidoreductase"/>
    <property type="match status" value="1"/>
</dbReference>
<dbReference type="InterPro" id="IPR000086">
    <property type="entry name" value="NUDIX_hydrolase_dom"/>
</dbReference>